<dbReference type="InterPro" id="IPR038063">
    <property type="entry name" value="Transpep_catalytic_dom"/>
</dbReference>
<accession>A0AA41U3A2</accession>
<keyword evidence="4 6" id="KW-0573">Peptidoglycan synthesis</keyword>
<feature type="region of interest" description="Disordered" evidence="7">
    <location>
        <begin position="1"/>
        <end position="44"/>
    </location>
</feature>
<dbReference type="GO" id="GO:0008360">
    <property type="term" value="P:regulation of cell shape"/>
    <property type="evidence" value="ECO:0007669"/>
    <property type="project" value="UniProtKB-UniRule"/>
</dbReference>
<organism evidence="10 11">
    <name type="scientific">Yinghuangia soli</name>
    <dbReference type="NCBI Taxonomy" id="2908204"/>
    <lineage>
        <taxon>Bacteria</taxon>
        <taxon>Bacillati</taxon>
        <taxon>Actinomycetota</taxon>
        <taxon>Actinomycetes</taxon>
        <taxon>Kitasatosporales</taxon>
        <taxon>Streptomycetaceae</taxon>
        <taxon>Yinghuangia</taxon>
    </lineage>
</organism>
<dbReference type="GO" id="GO:0018104">
    <property type="term" value="P:peptidoglycan-protein cross-linking"/>
    <property type="evidence" value="ECO:0007669"/>
    <property type="project" value="TreeGrafter"/>
</dbReference>
<evidence type="ECO:0000256" key="1">
    <source>
        <dbReference type="ARBA" id="ARBA00004752"/>
    </source>
</evidence>
<keyword evidence="2" id="KW-0808">Transferase</keyword>
<keyword evidence="3 6" id="KW-0133">Cell shape</keyword>
<dbReference type="GO" id="GO:0005576">
    <property type="term" value="C:extracellular region"/>
    <property type="evidence" value="ECO:0007669"/>
    <property type="project" value="TreeGrafter"/>
</dbReference>
<comment type="pathway">
    <text evidence="1 6">Cell wall biogenesis; peptidoglycan biosynthesis.</text>
</comment>
<dbReference type="GO" id="GO:0071972">
    <property type="term" value="F:peptidoglycan L,D-transpeptidase activity"/>
    <property type="evidence" value="ECO:0007669"/>
    <property type="project" value="TreeGrafter"/>
</dbReference>
<evidence type="ECO:0000256" key="5">
    <source>
        <dbReference type="ARBA" id="ARBA00023316"/>
    </source>
</evidence>
<feature type="domain" description="L,D-TPase catalytic" evidence="9">
    <location>
        <begin position="87"/>
        <end position="198"/>
    </location>
</feature>
<keyword evidence="8" id="KW-0812">Transmembrane</keyword>
<dbReference type="GO" id="GO:0071555">
    <property type="term" value="P:cell wall organization"/>
    <property type="evidence" value="ECO:0007669"/>
    <property type="project" value="UniProtKB-UniRule"/>
</dbReference>
<dbReference type="InterPro" id="IPR005490">
    <property type="entry name" value="LD_TPept_cat_dom"/>
</dbReference>
<feature type="transmembrane region" description="Helical" evidence="8">
    <location>
        <begin position="51"/>
        <end position="69"/>
    </location>
</feature>
<proteinExistence type="predicted"/>
<comment type="caution">
    <text evidence="10">The sequence shown here is derived from an EMBL/GenBank/DDBJ whole genome shotgun (WGS) entry which is preliminary data.</text>
</comment>
<keyword evidence="11" id="KW-1185">Reference proteome</keyword>
<feature type="active site" description="Nucleophile" evidence="6">
    <location>
        <position position="174"/>
    </location>
</feature>
<feature type="compositionally biased region" description="Low complexity" evidence="7">
    <location>
        <begin position="25"/>
        <end position="39"/>
    </location>
</feature>
<dbReference type="CDD" id="cd16913">
    <property type="entry name" value="YkuD_like"/>
    <property type="match status" value="1"/>
</dbReference>
<evidence type="ECO:0000256" key="7">
    <source>
        <dbReference type="SAM" id="MobiDB-lite"/>
    </source>
</evidence>
<evidence type="ECO:0000259" key="9">
    <source>
        <dbReference type="PROSITE" id="PS52029"/>
    </source>
</evidence>
<keyword evidence="8" id="KW-1133">Transmembrane helix</keyword>
<evidence type="ECO:0000256" key="3">
    <source>
        <dbReference type="ARBA" id="ARBA00022960"/>
    </source>
</evidence>
<dbReference type="PANTHER" id="PTHR30582:SF33">
    <property type="entry name" value="EXPORTED PROTEIN"/>
    <property type="match status" value="1"/>
</dbReference>
<feature type="active site" description="Proton donor/acceptor" evidence="6">
    <location>
        <position position="159"/>
    </location>
</feature>
<dbReference type="GO" id="GO:0016740">
    <property type="term" value="F:transferase activity"/>
    <property type="evidence" value="ECO:0007669"/>
    <property type="project" value="UniProtKB-KW"/>
</dbReference>
<dbReference type="SUPFAM" id="SSF141523">
    <property type="entry name" value="L,D-transpeptidase catalytic domain-like"/>
    <property type="match status" value="1"/>
</dbReference>
<evidence type="ECO:0000256" key="4">
    <source>
        <dbReference type="ARBA" id="ARBA00022984"/>
    </source>
</evidence>
<protein>
    <submittedName>
        <fullName evidence="10">L,D-transpeptidase</fullName>
    </submittedName>
</protein>
<sequence>MAVQRIARRSDRSSDVGDDDGAGGYDASSASGPDSAPGPGARGLRRPVRRLLLSASLAGALLMALAPASEAAAPKKASNPCPRGYVRIVCVDLNNQQLWMQDKNGKRTFGPVPIRSGRKGYPTRTGLKKIYVKRVKDWSYLYNVSMPYSQYFDGGQAFHAYAGNIYSQPGSHGCVNMRYSDAKRLYSLTKTGDRAYIWGKRR</sequence>
<keyword evidence="5 6" id="KW-0961">Cell wall biogenesis/degradation</keyword>
<dbReference type="AlphaFoldDB" id="A0AA41U3A2"/>
<evidence type="ECO:0000256" key="2">
    <source>
        <dbReference type="ARBA" id="ARBA00022679"/>
    </source>
</evidence>
<dbReference type="Pfam" id="PF03734">
    <property type="entry name" value="YkuD"/>
    <property type="match status" value="1"/>
</dbReference>
<evidence type="ECO:0000256" key="6">
    <source>
        <dbReference type="PROSITE-ProRule" id="PRU01373"/>
    </source>
</evidence>
<dbReference type="Gene3D" id="2.40.440.10">
    <property type="entry name" value="L,D-transpeptidase catalytic domain-like"/>
    <property type="match status" value="1"/>
</dbReference>
<dbReference type="EMBL" id="JAKFHA010000025">
    <property type="protein sequence ID" value="MCF2531571.1"/>
    <property type="molecule type" value="Genomic_DNA"/>
</dbReference>
<name>A0AA41U3A2_9ACTN</name>
<evidence type="ECO:0000256" key="8">
    <source>
        <dbReference type="SAM" id="Phobius"/>
    </source>
</evidence>
<reference evidence="10" key="1">
    <citation type="submission" date="2022-01" db="EMBL/GenBank/DDBJ databases">
        <title>Genome-Based Taxonomic Classification of the Phylum Actinobacteria.</title>
        <authorList>
            <person name="Gao Y."/>
        </authorList>
    </citation>
    <scope>NUCLEOTIDE SEQUENCE</scope>
    <source>
        <strain evidence="10">KLBMP 8922</strain>
    </source>
</reference>
<gene>
    <name evidence="10" type="ORF">LZ495_30750</name>
</gene>
<dbReference type="PROSITE" id="PS52029">
    <property type="entry name" value="LD_TPASE"/>
    <property type="match status" value="1"/>
</dbReference>
<evidence type="ECO:0000313" key="10">
    <source>
        <dbReference type="EMBL" id="MCF2531571.1"/>
    </source>
</evidence>
<keyword evidence="8" id="KW-0472">Membrane</keyword>
<dbReference type="RefSeq" id="WP_235056224.1">
    <property type="nucleotide sequence ID" value="NZ_JAKFHA010000025.1"/>
</dbReference>
<dbReference type="Proteomes" id="UP001165378">
    <property type="component" value="Unassembled WGS sequence"/>
</dbReference>
<dbReference type="InterPro" id="IPR050979">
    <property type="entry name" value="LD-transpeptidase"/>
</dbReference>
<dbReference type="PANTHER" id="PTHR30582">
    <property type="entry name" value="L,D-TRANSPEPTIDASE"/>
    <property type="match status" value="1"/>
</dbReference>
<evidence type="ECO:0000313" key="11">
    <source>
        <dbReference type="Proteomes" id="UP001165378"/>
    </source>
</evidence>